<dbReference type="Proteomes" id="UP000009888">
    <property type="component" value="Unassembled WGS sequence"/>
</dbReference>
<sequence>MVYPTFMADHPGLSVEEAMKAQMHETLIAEKVFIGDQDALGGGHRKWDDVHHPRRVRHRIGEG</sequence>
<gene>
    <name evidence="1" type="ORF">HMPREF9233_00819</name>
</gene>
<accession>K9EE16</accession>
<dbReference type="HOGENOM" id="CLU_2875597_0_0_11"/>
<keyword evidence="2" id="KW-1185">Reference proteome</keyword>
<reference evidence="1 2" key="1">
    <citation type="submission" date="2012-09" db="EMBL/GenBank/DDBJ databases">
        <title>The Genome Sequence of Actinobaculum massiliae ACS-171-V-COL2.</title>
        <authorList>
            <consortium name="The Broad Institute Genome Sequencing Platform"/>
            <person name="Earl A."/>
            <person name="Ward D."/>
            <person name="Feldgarden M."/>
            <person name="Gevers D."/>
            <person name="Saerens B."/>
            <person name="Vaneechoutte M."/>
            <person name="Walker B."/>
            <person name="Young S.K."/>
            <person name="Zeng Q."/>
            <person name="Gargeya S."/>
            <person name="Fitzgerald M."/>
            <person name="Haas B."/>
            <person name="Abouelleil A."/>
            <person name="Alvarado L."/>
            <person name="Arachchi H.M."/>
            <person name="Berlin A."/>
            <person name="Chapman S.B."/>
            <person name="Goldberg J."/>
            <person name="Griggs A."/>
            <person name="Gujja S."/>
            <person name="Hansen M."/>
            <person name="Howarth C."/>
            <person name="Imamovic A."/>
            <person name="Larimer J."/>
            <person name="McCowen C."/>
            <person name="Montmayeur A."/>
            <person name="Murphy C."/>
            <person name="Neiman D."/>
            <person name="Pearson M."/>
            <person name="Priest M."/>
            <person name="Roberts A."/>
            <person name="Saif S."/>
            <person name="Shea T."/>
            <person name="Sisk P."/>
            <person name="Sykes S."/>
            <person name="Wortman J."/>
            <person name="Nusbaum C."/>
            <person name="Birren B."/>
        </authorList>
    </citation>
    <scope>NUCLEOTIDE SEQUENCE [LARGE SCALE GENOMIC DNA]</scope>
    <source>
        <strain evidence="2">ACS-171-V-Col2</strain>
    </source>
</reference>
<evidence type="ECO:0000313" key="2">
    <source>
        <dbReference type="Proteomes" id="UP000009888"/>
    </source>
</evidence>
<dbReference type="EMBL" id="AGWL01000003">
    <property type="protein sequence ID" value="EKU95454.1"/>
    <property type="molecule type" value="Genomic_DNA"/>
</dbReference>
<dbReference type="PATRIC" id="fig|883066.3.peg.854"/>
<organism evidence="1 2">
    <name type="scientific">Actinobaculum massiliense ACS-171-V-Col2</name>
    <dbReference type="NCBI Taxonomy" id="883066"/>
    <lineage>
        <taxon>Bacteria</taxon>
        <taxon>Bacillati</taxon>
        <taxon>Actinomycetota</taxon>
        <taxon>Actinomycetes</taxon>
        <taxon>Actinomycetales</taxon>
        <taxon>Actinomycetaceae</taxon>
        <taxon>Actinobaculum</taxon>
    </lineage>
</organism>
<comment type="caution">
    <text evidence="1">The sequence shown here is derived from an EMBL/GenBank/DDBJ whole genome shotgun (WGS) entry which is preliminary data.</text>
</comment>
<dbReference type="AlphaFoldDB" id="K9EE16"/>
<protein>
    <submittedName>
        <fullName evidence="1">Uncharacterized protein</fullName>
    </submittedName>
</protein>
<name>K9EE16_9ACTO</name>
<proteinExistence type="predicted"/>
<evidence type="ECO:0000313" key="1">
    <source>
        <dbReference type="EMBL" id="EKU95454.1"/>
    </source>
</evidence>